<dbReference type="GeneID" id="1494707"/>
<proteinExistence type="predicted"/>
<keyword evidence="2" id="KW-1185">Reference proteome</keyword>
<dbReference type="RefSeq" id="NP_064899.1">
    <property type="nucleotide sequence ID" value="NC_002520.1"/>
</dbReference>
<gene>
    <name evidence="1" type="primary">AMV117</name>
</gene>
<reference evidence="1 2" key="1">
    <citation type="journal article" date="2000" name="Virology">
        <title>Complete genomic sequence of the Amsacta moorei entomopoxvirus: analysis and comparison with other poxviruses.</title>
        <authorList>
            <person name="Bawden A.L."/>
            <person name="Glassberg K.J."/>
            <person name="Diggans J."/>
            <person name="Shaw R."/>
            <person name="Farmerie W."/>
            <person name="Moyer R.W."/>
        </authorList>
    </citation>
    <scope>NUCLEOTIDE SEQUENCE [LARGE SCALE GENOMIC DNA]</scope>
</reference>
<sequence length="118" mass="14389">MFINDSFHYNINKFKYSYHIKKMKNKIIINEFIDSVDELKSNIGKDLIYLEQYIILLKKSINKILPYIYFSHVKNIIDLKLNNIIYLIKFNNNIAKYNKKYLIIEIKKILNNLNKYYI</sequence>
<dbReference type="KEGG" id="vg:1494707"/>
<name>Q9EMT2_AMEPV</name>
<dbReference type="Proteomes" id="UP000000872">
    <property type="component" value="Segment"/>
</dbReference>
<accession>Q9EMT2</accession>
<organism evidence="1 2">
    <name type="scientific">Amsacta moorei entomopoxvirus</name>
    <name type="common">AmEPV</name>
    <dbReference type="NCBI Taxonomy" id="28321"/>
    <lineage>
        <taxon>Viruses</taxon>
        <taxon>Varidnaviria</taxon>
        <taxon>Bamfordvirae</taxon>
        <taxon>Nucleocytoviricota</taxon>
        <taxon>Pokkesviricetes</taxon>
        <taxon>Chitovirales</taxon>
        <taxon>Poxviridae</taxon>
        <taxon>Entomopoxvirinae</taxon>
        <taxon>Betaentomopoxvirus</taxon>
    </lineage>
</organism>
<dbReference type="EMBL" id="AF250284">
    <property type="protein sequence ID" value="AAG02823.1"/>
    <property type="molecule type" value="Genomic_DNA"/>
</dbReference>
<evidence type="ECO:0000313" key="1">
    <source>
        <dbReference type="EMBL" id="AAG02823.1"/>
    </source>
</evidence>
<protein>
    <submittedName>
        <fullName evidence="1">AMV117</fullName>
    </submittedName>
</protein>
<evidence type="ECO:0000313" key="2">
    <source>
        <dbReference type="Proteomes" id="UP000000872"/>
    </source>
</evidence>
<organismHost>
    <name type="scientific">Amsacta</name>
    <dbReference type="NCBI Taxonomy" id="340055"/>
</organismHost>